<evidence type="ECO:0000313" key="7">
    <source>
        <dbReference type="EMBL" id="KAF5459991.1"/>
    </source>
</evidence>
<dbReference type="InterPro" id="IPR050974">
    <property type="entry name" value="Plant_ZF_CCCH"/>
</dbReference>
<dbReference type="EMBL" id="LIHL02000009">
    <property type="protein sequence ID" value="KAF5459991.1"/>
    <property type="molecule type" value="Genomic_DNA"/>
</dbReference>
<reference evidence="7" key="1">
    <citation type="submission" date="2015-10" db="EMBL/GenBank/DDBJ databases">
        <authorList>
            <person name="Martinez-Garcia P.J."/>
            <person name="Crepeau M.W."/>
            <person name="Puiu D."/>
            <person name="Gonzalez-Ibeas D."/>
            <person name="Whalen J."/>
            <person name="Stevens K."/>
            <person name="Paul R."/>
            <person name="Butterfield T."/>
            <person name="Britton M."/>
            <person name="Reagan R."/>
            <person name="Chakraborty S."/>
            <person name="Walawage S.L."/>
            <person name="Vasquez-Gross H.A."/>
            <person name="Cardeno C."/>
            <person name="Famula R."/>
            <person name="Pratt K."/>
            <person name="Kuruganti S."/>
            <person name="Aradhya M.K."/>
            <person name="Leslie C.A."/>
            <person name="Dandekar A.M."/>
            <person name="Salzberg S.L."/>
            <person name="Wegrzyn J.L."/>
            <person name="Langley C.H."/>
            <person name="Neale D.B."/>
        </authorList>
    </citation>
    <scope>NUCLEOTIDE SEQUENCE</scope>
    <source>
        <tissue evidence="7">Leaves</tissue>
    </source>
</reference>
<dbReference type="InterPro" id="IPR000571">
    <property type="entry name" value="Znf_CCCH"/>
</dbReference>
<dbReference type="PANTHER" id="PTHR12506">
    <property type="entry name" value="PROTEIN PHOSPHATASE RELATED"/>
    <property type="match status" value="1"/>
</dbReference>
<feature type="zinc finger region" description="C3H1-type" evidence="5">
    <location>
        <begin position="177"/>
        <end position="205"/>
    </location>
</feature>
<feature type="non-terminal residue" evidence="7">
    <location>
        <position position="1"/>
    </location>
</feature>
<dbReference type="InterPro" id="IPR036855">
    <property type="entry name" value="Znf_CCCH_sf"/>
</dbReference>
<feature type="domain" description="C3H1-type" evidence="6">
    <location>
        <begin position="451"/>
        <end position="479"/>
    </location>
</feature>
<feature type="domain" description="C3H1-type" evidence="6">
    <location>
        <begin position="405"/>
        <end position="433"/>
    </location>
</feature>
<dbReference type="GO" id="GO:0003677">
    <property type="term" value="F:DNA binding"/>
    <property type="evidence" value="ECO:0007669"/>
    <property type="project" value="UniProtKB-KW"/>
</dbReference>
<dbReference type="Gene3D" id="2.30.30.1190">
    <property type="match status" value="1"/>
</dbReference>
<feature type="zinc finger region" description="C3H1-type" evidence="5">
    <location>
        <begin position="270"/>
        <end position="298"/>
    </location>
</feature>
<dbReference type="AlphaFoldDB" id="A0A833THM8"/>
<proteinExistence type="predicted"/>
<dbReference type="SMART" id="SM00356">
    <property type="entry name" value="ZnF_C3H1"/>
    <property type="match status" value="5"/>
</dbReference>
<accession>A0A833THM8</accession>
<dbReference type="Gene3D" id="4.10.1000.10">
    <property type="entry name" value="Zinc finger, CCCH-type"/>
    <property type="match status" value="2"/>
</dbReference>
<dbReference type="SUPFAM" id="SSF90229">
    <property type="entry name" value="CCCH zinc finger"/>
    <property type="match status" value="5"/>
</dbReference>
<evidence type="ECO:0000259" key="6">
    <source>
        <dbReference type="PROSITE" id="PS50103"/>
    </source>
</evidence>
<comment type="caution">
    <text evidence="7">The sequence shown here is derived from an EMBL/GenBank/DDBJ whole genome shotgun (WGS) entry which is preliminary data.</text>
</comment>
<evidence type="ECO:0000256" key="2">
    <source>
        <dbReference type="ARBA" id="ARBA00022771"/>
    </source>
</evidence>
<dbReference type="PANTHER" id="PTHR12506:SF20">
    <property type="entry name" value="ZINC FINGER CCCH DOMAIN-CONTAINING PROTEIN 67"/>
    <property type="match status" value="1"/>
</dbReference>
<sequence>NVNAISTPTSTLPLFLFCKFRVLKCGGRMEASESIYVASPKIKDPEVAFQSFDSPNPDLDHARSDTGNTAEELTAKFQQLVLKEQWEPAPKDEDEKDGNWGLKEAEDGQEAEKGLGGSHWEEVKAGESEWNGWGDNGNDNGVVIDVVVVEEGSEAEDGSERYGGTDTKRYQYQYPVRPEAEDCAFYLKTGTCKFGSTCRFNHPVRRKNQAVKEKVKEKEEPTERLGQTACKYYMRSGGCKYGDACKYSHTRDKISGTTLLELNFLGLPIRPGEKECPFYMRTGSCKYGANCRFNHPDPTAVGGSDNPSGYGNGGSTTLDASQSSIASWSSSRKFNETAPFAPIVLSPSHGVPSQNPEWNGLQAPVYLPERSMHPPVTYVMSPAGTETNVYTHHKQQIQVEEYPERPGYPECSYFLKTGDCKYKSNCRYHHPKDRIVKSPPCALSDKGLPLRPDQNICAHYSRYGICKFGPACKFDHPLHRASSAMTGVDQHLPYGDSVTTDKAVGGGIGSEATFRQSQ</sequence>
<keyword evidence="2 5" id="KW-0863">Zinc-finger</keyword>
<keyword evidence="1 5" id="KW-0479">Metal-binding</keyword>
<evidence type="ECO:0000256" key="4">
    <source>
        <dbReference type="ARBA" id="ARBA00023125"/>
    </source>
</evidence>
<feature type="zinc finger region" description="C3H1-type" evidence="5">
    <location>
        <begin position="224"/>
        <end position="252"/>
    </location>
</feature>
<feature type="domain" description="C3H1-type" evidence="6">
    <location>
        <begin position="177"/>
        <end position="205"/>
    </location>
</feature>
<dbReference type="Proteomes" id="UP000619265">
    <property type="component" value="Unassembled WGS sequence"/>
</dbReference>
<evidence type="ECO:0000256" key="5">
    <source>
        <dbReference type="PROSITE-ProRule" id="PRU00723"/>
    </source>
</evidence>
<feature type="zinc finger region" description="C3H1-type" evidence="5">
    <location>
        <begin position="405"/>
        <end position="433"/>
    </location>
</feature>
<dbReference type="PROSITE" id="PS50103">
    <property type="entry name" value="ZF_C3H1"/>
    <property type="match status" value="5"/>
</dbReference>
<gene>
    <name evidence="7" type="ORF">F2P56_019895</name>
</gene>
<feature type="domain" description="C3H1-type" evidence="6">
    <location>
        <begin position="270"/>
        <end position="298"/>
    </location>
</feature>
<dbReference type="GO" id="GO:0003729">
    <property type="term" value="F:mRNA binding"/>
    <property type="evidence" value="ECO:0007669"/>
    <property type="project" value="UniProtKB-ARBA"/>
</dbReference>
<evidence type="ECO:0000256" key="1">
    <source>
        <dbReference type="ARBA" id="ARBA00022723"/>
    </source>
</evidence>
<name>A0A833THM8_JUGRE</name>
<reference evidence="7" key="2">
    <citation type="submission" date="2020-03" db="EMBL/GenBank/DDBJ databases">
        <title>Walnut 2.0.</title>
        <authorList>
            <person name="Marrano A."/>
            <person name="Britton M."/>
            <person name="Zimin A.V."/>
            <person name="Zaini P.A."/>
            <person name="Workman R."/>
            <person name="Puiu D."/>
            <person name="Bianco L."/>
            <person name="Allen B.J."/>
            <person name="Troggio M."/>
            <person name="Leslie C.A."/>
            <person name="Timp W."/>
            <person name="Dendekar A."/>
            <person name="Salzberg S.L."/>
            <person name="Neale D.B."/>
        </authorList>
    </citation>
    <scope>NUCLEOTIDE SEQUENCE</scope>
    <source>
        <tissue evidence="7">Leaves</tissue>
    </source>
</reference>
<feature type="zinc finger region" description="C3H1-type" evidence="5">
    <location>
        <begin position="451"/>
        <end position="479"/>
    </location>
</feature>
<evidence type="ECO:0000313" key="8">
    <source>
        <dbReference type="Proteomes" id="UP000619265"/>
    </source>
</evidence>
<keyword evidence="4" id="KW-0238">DNA-binding</keyword>
<dbReference type="Pfam" id="PF00642">
    <property type="entry name" value="zf-CCCH"/>
    <property type="match status" value="5"/>
</dbReference>
<keyword evidence="3 5" id="KW-0862">Zinc</keyword>
<dbReference type="GO" id="GO:0008270">
    <property type="term" value="F:zinc ion binding"/>
    <property type="evidence" value="ECO:0007669"/>
    <property type="project" value="UniProtKB-KW"/>
</dbReference>
<protein>
    <recommendedName>
        <fullName evidence="6">C3H1-type domain-containing protein</fullName>
    </recommendedName>
</protein>
<organism evidence="7 8">
    <name type="scientific">Juglans regia</name>
    <name type="common">English walnut</name>
    <dbReference type="NCBI Taxonomy" id="51240"/>
    <lineage>
        <taxon>Eukaryota</taxon>
        <taxon>Viridiplantae</taxon>
        <taxon>Streptophyta</taxon>
        <taxon>Embryophyta</taxon>
        <taxon>Tracheophyta</taxon>
        <taxon>Spermatophyta</taxon>
        <taxon>Magnoliopsida</taxon>
        <taxon>eudicotyledons</taxon>
        <taxon>Gunneridae</taxon>
        <taxon>Pentapetalae</taxon>
        <taxon>rosids</taxon>
        <taxon>fabids</taxon>
        <taxon>Fagales</taxon>
        <taxon>Juglandaceae</taxon>
        <taxon>Juglans</taxon>
    </lineage>
</organism>
<feature type="domain" description="C3H1-type" evidence="6">
    <location>
        <begin position="224"/>
        <end position="252"/>
    </location>
</feature>
<evidence type="ECO:0000256" key="3">
    <source>
        <dbReference type="ARBA" id="ARBA00022833"/>
    </source>
</evidence>
<dbReference type="Gramene" id="Jr09_04310_p1">
    <property type="protein sequence ID" value="cds.Jr09_04310_p1"/>
    <property type="gene ID" value="Jr09_04310"/>
</dbReference>